<evidence type="ECO:0000313" key="2">
    <source>
        <dbReference type="EMBL" id="EAX89800.1"/>
    </source>
</evidence>
<dbReference type="GO" id="GO:0005524">
    <property type="term" value="F:ATP binding"/>
    <property type="evidence" value="ECO:0007669"/>
    <property type="project" value="InterPro"/>
</dbReference>
<keyword evidence="3" id="KW-1185">Reference proteome</keyword>
<proteinExistence type="predicted"/>
<dbReference type="eggNOG" id="KOG0588">
    <property type="taxonomic scope" value="Eukaryota"/>
</dbReference>
<dbReference type="GO" id="GO:0004672">
    <property type="term" value="F:protein kinase activity"/>
    <property type="evidence" value="ECO:0007669"/>
    <property type="project" value="InterPro"/>
</dbReference>
<evidence type="ECO:0000259" key="1">
    <source>
        <dbReference type="PROSITE" id="PS50011"/>
    </source>
</evidence>
<dbReference type="PROSITE" id="PS50011">
    <property type="entry name" value="PROTEIN_KINASE_DOM"/>
    <property type="match status" value="1"/>
</dbReference>
<dbReference type="EMBL" id="DS114165">
    <property type="protein sequence ID" value="EAX89800.1"/>
    <property type="molecule type" value="Genomic_DNA"/>
</dbReference>
<gene>
    <name evidence="2" type="ORF">TVAG_156800</name>
</gene>
<dbReference type="Pfam" id="PF00069">
    <property type="entry name" value="Pkinase"/>
    <property type="match status" value="1"/>
</dbReference>
<sequence length="291" mass="33115">MDPYDDAFFQQNDYQYIQTIGKGTYGIVYLVYSNQYKIHFGVKRVLASKFQENEVESMIAIKSSYVVTLYKYFYIQPYVYMVMEFCPNSIDRIVASPISQPDRILQLASGIIMAVKACHSYGFTHGDIKPSNFLVDSYGRIKICDFGLAKKRVADEISTGFAGTLAFLPPEVIKMQPYDAFAADIWSLGVTLYYVLTKQYPWDISSKEKMLNAIMTGTFDDSNIKNETYEKIIHGCLQVDPASRPSATEISEMLNLKLDSSRRTLNYSSTAHQPLSLILSPSIKKRRLSFQ</sequence>
<dbReference type="Gene3D" id="1.10.510.10">
    <property type="entry name" value="Transferase(Phosphotransferase) domain 1"/>
    <property type="match status" value="1"/>
</dbReference>
<dbReference type="RefSeq" id="XP_001302730.1">
    <property type="nucleotide sequence ID" value="XM_001302729.1"/>
</dbReference>
<dbReference type="KEGG" id="tva:4747474"/>
<keyword evidence="2" id="KW-0808">Transferase</keyword>
<dbReference type="SMR" id="A2FZ66"/>
<name>A2FZ66_TRIV3</name>
<dbReference type="PANTHER" id="PTHR24362:SF309">
    <property type="entry name" value="PROTEIN KINASE DOMAIN-CONTAINING PROTEIN"/>
    <property type="match status" value="1"/>
</dbReference>
<dbReference type="SUPFAM" id="SSF56112">
    <property type="entry name" value="Protein kinase-like (PK-like)"/>
    <property type="match status" value="1"/>
</dbReference>
<reference evidence="2" key="2">
    <citation type="journal article" date="2007" name="Science">
        <title>Draft genome sequence of the sexually transmitted pathogen Trichomonas vaginalis.</title>
        <authorList>
            <person name="Carlton J.M."/>
            <person name="Hirt R.P."/>
            <person name="Silva J.C."/>
            <person name="Delcher A.L."/>
            <person name="Schatz M."/>
            <person name="Zhao Q."/>
            <person name="Wortman J.R."/>
            <person name="Bidwell S.L."/>
            <person name="Alsmark U.C.M."/>
            <person name="Besteiro S."/>
            <person name="Sicheritz-Ponten T."/>
            <person name="Noel C.J."/>
            <person name="Dacks J.B."/>
            <person name="Foster P.G."/>
            <person name="Simillion C."/>
            <person name="Van de Peer Y."/>
            <person name="Miranda-Saavedra D."/>
            <person name="Barton G.J."/>
            <person name="Westrop G.D."/>
            <person name="Mueller S."/>
            <person name="Dessi D."/>
            <person name="Fiori P.L."/>
            <person name="Ren Q."/>
            <person name="Paulsen I."/>
            <person name="Zhang H."/>
            <person name="Bastida-Corcuera F.D."/>
            <person name="Simoes-Barbosa A."/>
            <person name="Brown M.T."/>
            <person name="Hayes R.D."/>
            <person name="Mukherjee M."/>
            <person name="Okumura C.Y."/>
            <person name="Schneider R."/>
            <person name="Smith A.J."/>
            <person name="Vanacova S."/>
            <person name="Villalvazo M."/>
            <person name="Haas B.J."/>
            <person name="Pertea M."/>
            <person name="Feldblyum T.V."/>
            <person name="Utterback T.R."/>
            <person name="Shu C.L."/>
            <person name="Osoegawa K."/>
            <person name="de Jong P.J."/>
            <person name="Hrdy I."/>
            <person name="Horvathova L."/>
            <person name="Zubacova Z."/>
            <person name="Dolezal P."/>
            <person name="Malik S.B."/>
            <person name="Logsdon J.M. Jr."/>
            <person name="Henze K."/>
            <person name="Gupta A."/>
            <person name="Wang C.C."/>
            <person name="Dunne R.L."/>
            <person name="Upcroft J.A."/>
            <person name="Upcroft P."/>
            <person name="White O."/>
            <person name="Salzberg S.L."/>
            <person name="Tang P."/>
            <person name="Chiu C.-H."/>
            <person name="Lee Y.-S."/>
            <person name="Embley T.M."/>
            <person name="Coombs G.H."/>
            <person name="Mottram J.C."/>
            <person name="Tachezy J."/>
            <person name="Fraser-Liggett C.M."/>
            <person name="Johnson P.J."/>
        </authorList>
    </citation>
    <scope>NUCLEOTIDE SEQUENCE [LARGE SCALE GENOMIC DNA]</scope>
    <source>
        <strain evidence="2">G3</strain>
    </source>
</reference>
<dbReference type="VEuPathDB" id="TrichDB:TVAG_156800"/>
<accession>A2FZ66</accession>
<reference evidence="2" key="1">
    <citation type="submission" date="2006-10" db="EMBL/GenBank/DDBJ databases">
        <authorList>
            <person name="Amadeo P."/>
            <person name="Zhao Q."/>
            <person name="Wortman J."/>
            <person name="Fraser-Liggett C."/>
            <person name="Carlton J."/>
        </authorList>
    </citation>
    <scope>NUCLEOTIDE SEQUENCE</scope>
    <source>
        <strain evidence="2">G3</strain>
    </source>
</reference>
<dbReference type="AlphaFoldDB" id="A2FZ66"/>
<dbReference type="VEuPathDB" id="TrichDB:TVAGG3_0454370"/>
<dbReference type="PANTHER" id="PTHR24362">
    <property type="entry name" value="SERINE/THREONINE-PROTEIN KINASE NEK"/>
    <property type="match status" value="1"/>
</dbReference>
<dbReference type="InterPro" id="IPR011009">
    <property type="entry name" value="Kinase-like_dom_sf"/>
</dbReference>
<protein>
    <submittedName>
        <fullName evidence="2">CAMK family protein kinase</fullName>
    </submittedName>
</protein>
<dbReference type="InterPro" id="IPR008271">
    <property type="entry name" value="Ser/Thr_kinase_AS"/>
</dbReference>
<dbReference type="InParanoid" id="A2FZ66"/>
<dbReference type="Proteomes" id="UP000001542">
    <property type="component" value="Unassembled WGS sequence"/>
</dbReference>
<dbReference type="PROSITE" id="PS00108">
    <property type="entry name" value="PROTEIN_KINASE_ST"/>
    <property type="match status" value="1"/>
</dbReference>
<evidence type="ECO:0000313" key="3">
    <source>
        <dbReference type="Proteomes" id="UP000001542"/>
    </source>
</evidence>
<dbReference type="SMART" id="SM00220">
    <property type="entry name" value="S_TKc"/>
    <property type="match status" value="1"/>
</dbReference>
<keyword evidence="2" id="KW-0418">Kinase</keyword>
<dbReference type="InterPro" id="IPR000719">
    <property type="entry name" value="Prot_kinase_dom"/>
</dbReference>
<feature type="domain" description="Protein kinase" evidence="1">
    <location>
        <begin position="14"/>
        <end position="256"/>
    </location>
</feature>
<dbReference type="STRING" id="5722.A2FZ66"/>
<dbReference type="OrthoDB" id="346907at2759"/>
<organism evidence="2 3">
    <name type="scientific">Trichomonas vaginalis (strain ATCC PRA-98 / G3)</name>
    <dbReference type="NCBI Taxonomy" id="412133"/>
    <lineage>
        <taxon>Eukaryota</taxon>
        <taxon>Metamonada</taxon>
        <taxon>Parabasalia</taxon>
        <taxon>Trichomonadida</taxon>
        <taxon>Trichomonadidae</taxon>
        <taxon>Trichomonas</taxon>
    </lineage>
</organism>